<dbReference type="Gene3D" id="1.10.530.10">
    <property type="match status" value="1"/>
</dbReference>
<dbReference type="AlphaFoldDB" id="A0A520S134"/>
<evidence type="ECO:0000313" key="4">
    <source>
        <dbReference type="Proteomes" id="UP000316199"/>
    </source>
</evidence>
<dbReference type="InterPro" id="IPR023346">
    <property type="entry name" value="Lysozyme-like_dom_sf"/>
</dbReference>
<evidence type="ECO:0000256" key="1">
    <source>
        <dbReference type="ARBA" id="ARBA00007734"/>
    </source>
</evidence>
<accession>A0A520S134</accession>
<dbReference type="PANTHER" id="PTHR33734">
    <property type="entry name" value="LYSM DOMAIN-CONTAINING GPI-ANCHORED PROTEIN 2"/>
    <property type="match status" value="1"/>
</dbReference>
<feature type="domain" description="LysM" evidence="2">
    <location>
        <begin position="347"/>
        <end position="390"/>
    </location>
</feature>
<dbReference type="SMART" id="SM00257">
    <property type="entry name" value="LysM"/>
    <property type="match status" value="3"/>
</dbReference>
<protein>
    <submittedName>
        <fullName evidence="3">LysM peptidoglycan-binding domain-containing protein</fullName>
    </submittedName>
</protein>
<dbReference type="Proteomes" id="UP000316199">
    <property type="component" value="Unassembled WGS sequence"/>
</dbReference>
<dbReference type="InterPro" id="IPR036779">
    <property type="entry name" value="LysM_dom_sf"/>
</dbReference>
<organism evidence="3 4">
    <name type="scientific">OM182 bacterium</name>
    <dbReference type="NCBI Taxonomy" id="2510334"/>
    <lineage>
        <taxon>Bacteria</taxon>
        <taxon>Pseudomonadati</taxon>
        <taxon>Pseudomonadota</taxon>
        <taxon>Gammaproteobacteria</taxon>
        <taxon>OMG group</taxon>
        <taxon>OM182 clade</taxon>
    </lineage>
</organism>
<dbReference type="Pfam" id="PF01464">
    <property type="entry name" value="SLT"/>
    <property type="match status" value="1"/>
</dbReference>
<dbReference type="PROSITE" id="PS51782">
    <property type="entry name" value="LYSM"/>
    <property type="match status" value="3"/>
</dbReference>
<reference evidence="3 4" key="1">
    <citation type="submission" date="2019-02" db="EMBL/GenBank/DDBJ databases">
        <title>Prokaryotic population dynamics and viral predation in marine succession experiment using metagenomics: the confinement effect.</title>
        <authorList>
            <person name="Haro-Moreno J.M."/>
            <person name="Rodriguez-Valera F."/>
            <person name="Lopez-Perez M."/>
        </authorList>
    </citation>
    <scope>NUCLEOTIDE SEQUENCE [LARGE SCALE GENOMIC DNA]</scope>
    <source>
        <strain evidence="3">MED-G157</strain>
    </source>
</reference>
<dbReference type="InterPro" id="IPR008258">
    <property type="entry name" value="Transglycosylase_SLT_dom_1"/>
</dbReference>
<sequence length="517" mass="58775">MKTINLSLQLGILFLIAACQITPVGKINSLTISPDNVLKVVESRTNEYTALRDSEENLLSARYLQNLKDPNMDLWDLVRDGFQLNHGIDRQRVQNEIRWFTRHPDYIERVTKRSEKFLFHIVHQLAAKGLPMEFALLPVIESAYDPFAYSHGRASGLWQFIPATARLHDIRIDWWYDGRRDVIDSTDAAARYLEHLYGRMGDDWLLALAAYNTGEGRVRSAIRKNNRDKRETDYWSLKLSRETTAYVPRLLAICAIIAEPEAFGLEVKSIKNEPYWEVIDIKSPLDLDKAAELAEMDSRDLHQLNAGYNQWSTHPEGPHRLIIPVNRVIRFTKALKNLGSQERLSWTRYRIASGDTLGVLAKRFNTTTSALRSINDIKGSLIIAGNSLVIPSRNSKSSVSSQSNPRMKTHHVIQLGDSLSKIANQYGLRISHLTTLNGISRSQILYPGQRLIISMDQHDVVRKVNYRVRPGESFAKIANKFNLSVASVMAWNQKAASARYLHPGDTITLFINVTSTE</sequence>
<dbReference type="EMBL" id="SHAG01000016">
    <property type="protein sequence ID" value="RZO76182.1"/>
    <property type="molecule type" value="Genomic_DNA"/>
</dbReference>
<feature type="domain" description="LysM" evidence="2">
    <location>
        <begin position="464"/>
        <end position="509"/>
    </location>
</feature>
<dbReference type="PROSITE" id="PS00922">
    <property type="entry name" value="TRANSGLYCOSYLASE"/>
    <property type="match status" value="1"/>
</dbReference>
<dbReference type="InterPro" id="IPR018392">
    <property type="entry name" value="LysM"/>
</dbReference>
<comment type="caution">
    <text evidence="3">The sequence shown here is derived from an EMBL/GenBank/DDBJ whole genome shotgun (WGS) entry which is preliminary data.</text>
</comment>
<dbReference type="PROSITE" id="PS51257">
    <property type="entry name" value="PROKAR_LIPOPROTEIN"/>
    <property type="match status" value="1"/>
</dbReference>
<dbReference type="GO" id="GO:0016020">
    <property type="term" value="C:membrane"/>
    <property type="evidence" value="ECO:0007669"/>
    <property type="project" value="InterPro"/>
</dbReference>
<dbReference type="GO" id="GO:0008932">
    <property type="term" value="F:lytic endotransglycosylase activity"/>
    <property type="evidence" value="ECO:0007669"/>
    <property type="project" value="TreeGrafter"/>
</dbReference>
<name>A0A520S134_9GAMM</name>
<dbReference type="Pfam" id="PF01476">
    <property type="entry name" value="LysM"/>
    <property type="match status" value="3"/>
</dbReference>
<dbReference type="InterPro" id="IPR000189">
    <property type="entry name" value="Transglyc_AS"/>
</dbReference>
<evidence type="ECO:0000313" key="3">
    <source>
        <dbReference type="EMBL" id="RZO76182.1"/>
    </source>
</evidence>
<dbReference type="CDD" id="cd16894">
    <property type="entry name" value="MltD-like"/>
    <property type="match status" value="1"/>
</dbReference>
<comment type="similarity">
    <text evidence="1">Belongs to the transglycosylase Slt family.</text>
</comment>
<dbReference type="CDD" id="cd00118">
    <property type="entry name" value="LysM"/>
    <property type="match status" value="2"/>
</dbReference>
<feature type="domain" description="LysM" evidence="2">
    <location>
        <begin position="409"/>
        <end position="453"/>
    </location>
</feature>
<proteinExistence type="inferred from homology"/>
<dbReference type="PANTHER" id="PTHR33734:SF22">
    <property type="entry name" value="MEMBRANE-BOUND LYTIC MUREIN TRANSGLYCOSYLASE D"/>
    <property type="match status" value="1"/>
</dbReference>
<dbReference type="SUPFAM" id="SSF53955">
    <property type="entry name" value="Lysozyme-like"/>
    <property type="match status" value="1"/>
</dbReference>
<dbReference type="GO" id="GO:0000270">
    <property type="term" value="P:peptidoglycan metabolic process"/>
    <property type="evidence" value="ECO:0007669"/>
    <property type="project" value="InterPro"/>
</dbReference>
<dbReference type="Gene3D" id="3.10.350.10">
    <property type="entry name" value="LysM domain"/>
    <property type="match status" value="3"/>
</dbReference>
<evidence type="ECO:0000259" key="2">
    <source>
        <dbReference type="PROSITE" id="PS51782"/>
    </source>
</evidence>
<gene>
    <name evidence="3" type="ORF">EVA68_05005</name>
</gene>
<dbReference type="SUPFAM" id="SSF54106">
    <property type="entry name" value="LysM domain"/>
    <property type="match status" value="3"/>
</dbReference>